<evidence type="ECO:0000256" key="1">
    <source>
        <dbReference type="ARBA" id="ARBA00004123"/>
    </source>
</evidence>
<dbReference type="PANTHER" id="PTHR15272:SF0">
    <property type="entry name" value="CHROMATIN ASSEMBLY FACTOR 1 SUBUNIT A"/>
    <property type="match status" value="1"/>
</dbReference>
<comment type="subcellular location">
    <subcellularLocation>
        <location evidence="1">Nucleus</location>
    </subcellularLocation>
</comment>
<keyword evidence="2" id="KW-0227">DNA damage</keyword>
<proteinExistence type="predicted"/>
<feature type="compositionally biased region" description="Low complexity" evidence="5">
    <location>
        <begin position="254"/>
        <end position="268"/>
    </location>
</feature>
<evidence type="ECO:0000256" key="4">
    <source>
        <dbReference type="ARBA" id="ARBA00023242"/>
    </source>
</evidence>
<dbReference type="Pfam" id="PF12253">
    <property type="entry name" value="CAF1A_dimeriz"/>
    <property type="match status" value="1"/>
</dbReference>
<dbReference type="Proteomes" id="UP000070444">
    <property type="component" value="Unassembled WGS sequence"/>
</dbReference>
<evidence type="ECO:0000256" key="2">
    <source>
        <dbReference type="ARBA" id="ARBA00022763"/>
    </source>
</evidence>
<feature type="region of interest" description="Disordered" evidence="5">
    <location>
        <begin position="568"/>
        <end position="606"/>
    </location>
</feature>
<feature type="compositionally biased region" description="Acidic residues" evidence="5">
    <location>
        <begin position="422"/>
        <end position="479"/>
    </location>
</feature>
<dbReference type="OMA" id="PVAHEIY"/>
<gene>
    <name evidence="7" type="ORF">CONCODRAFT_67488</name>
</gene>
<dbReference type="OrthoDB" id="440676at2759"/>
<dbReference type="GO" id="GO:0006334">
    <property type="term" value="P:nucleosome assembly"/>
    <property type="evidence" value="ECO:0007669"/>
    <property type="project" value="TreeGrafter"/>
</dbReference>
<feature type="region of interest" description="Disordered" evidence="5">
    <location>
        <begin position="253"/>
        <end position="283"/>
    </location>
</feature>
<feature type="region of interest" description="Disordered" evidence="5">
    <location>
        <begin position="422"/>
        <end position="488"/>
    </location>
</feature>
<evidence type="ECO:0000313" key="7">
    <source>
        <dbReference type="EMBL" id="KXN74450.1"/>
    </source>
</evidence>
<evidence type="ECO:0000256" key="5">
    <source>
        <dbReference type="SAM" id="MobiDB-lite"/>
    </source>
</evidence>
<keyword evidence="8" id="KW-1185">Reference proteome</keyword>
<dbReference type="EMBL" id="KQ964423">
    <property type="protein sequence ID" value="KXN74450.1"/>
    <property type="molecule type" value="Genomic_DNA"/>
</dbReference>
<dbReference type="GO" id="GO:0006281">
    <property type="term" value="P:DNA repair"/>
    <property type="evidence" value="ECO:0007669"/>
    <property type="project" value="UniProtKB-KW"/>
</dbReference>
<accession>A0A137PHJ3</accession>
<dbReference type="STRING" id="796925.A0A137PHJ3"/>
<dbReference type="InterPro" id="IPR022043">
    <property type="entry name" value="CAF1A_DD"/>
</dbReference>
<evidence type="ECO:0000313" key="8">
    <source>
        <dbReference type="Proteomes" id="UP000070444"/>
    </source>
</evidence>
<name>A0A137PHJ3_CONC2</name>
<evidence type="ECO:0000259" key="6">
    <source>
        <dbReference type="Pfam" id="PF12253"/>
    </source>
</evidence>
<protein>
    <recommendedName>
        <fullName evidence="6">Chromatin assembly factor 1 subunit A dimerization domain-containing protein</fullName>
    </recommendedName>
</protein>
<feature type="domain" description="Chromatin assembly factor 1 subunit A dimerization" evidence="6">
    <location>
        <begin position="383"/>
        <end position="450"/>
    </location>
</feature>
<dbReference type="GO" id="GO:0005634">
    <property type="term" value="C:nucleus"/>
    <property type="evidence" value="ECO:0007669"/>
    <property type="project" value="UniProtKB-SubCell"/>
</dbReference>
<dbReference type="AlphaFoldDB" id="A0A137PHJ3"/>
<dbReference type="GO" id="GO:0033186">
    <property type="term" value="C:CAF-1 complex"/>
    <property type="evidence" value="ECO:0007669"/>
    <property type="project" value="TreeGrafter"/>
</dbReference>
<evidence type="ECO:0000256" key="3">
    <source>
        <dbReference type="ARBA" id="ARBA00023204"/>
    </source>
</evidence>
<reference evidence="7 8" key="1">
    <citation type="journal article" date="2015" name="Genome Biol. Evol.">
        <title>Phylogenomic analyses indicate that early fungi evolved digesting cell walls of algal ancestors of land plants.</title>
        <authorList>
            <person name="Chang Y."/>
            <person name="Wang S."/>
            <person name="Sekimoto S."/>
            <person name="Aerts A.L."/>
            <person name="Choi C."/>
            <person name="Clum A."/>
            <person name="LaButti K.M."/>
            <person name="Lindquist E.A."/>
            <person name="Yee Ngan C."/>
            <person name="Ohm R.A."/>
            <person name="Salamov A.A."/>
            <person name="Grigoriev I.V."/>
            <person name="Spatafora J.W."/>
            <person name="Berbee M.L."/>
        </authorList>
    </citation>
    <scope>NUCLEOTIDE SEQUENCE [LARGE SCALE GENOMIC DNA]</scope>
    <source>
        <strain evidence="7 8">NRRL 28638</strain>
    </source>
</reference>
<sequence length="669" mass="76291">MTVIDLTKNIPSDIPTDTVSVNQGNNEPQLELPTVPTKPAASKKRVRPLNLSNNSRTVEIKNNKFQLNQPIMLLGEYFETRAILTESISIESVEKWLETQFSDLIGYLATESPLNINQLAIFIKSILCPITYNVEEDPFNNYITLDFIKSTLLKIGKFTQYNLIIQNFENLMPSNLTVTRFELDFINNNEKFQKFINFRKGERNRLLKEAQELLDNLSLQDKLNLFQAGLNSEEFELVKSNLLNNLTQNLDSSQQAEVVPQPVQQQPKTAPPPLSQKPEKPQQPKIQGFFKSIAKPQVSDQVDEVKPLENASDYDKFFLKFRVKNFVKLANLDLPIKDDLIDKLNDVKLDDYNKLSKRDKISSIFNSATRPTPKKDQNSIKFKLLHFSEDYRPPYFGAFNRSSNIISGRGWNKKDESQLDYEVDSELEWEEEDGEVLDSSDGESDDDEDEVFSDNSSEQEGDWISDDPDNEDSEDDDELETPHVHKPSMKRIKIATQLIPEAIPPTLLITNVQQKSYGKIAGGYQFNIEEIQSPLDPRGSPIPEIIKIDSSSTDNIKINKSPASKLNKDLETKSSTPSIDNIKPYKPPVSKLAKAPAVDPSTPAKWTKETEKKLKDLLHGNISRLNNLTKYLKSSKFPQFSEDEIKEKVLELASFEVRPQKLTPAWYLK</sequence>
<dbReference type="PANTHER" id="PTHR15272">
    <property type="entry name" value="CHROMATIN ASSEMBLY FACTOR 1 SUBUNIT A CAF-1 SUBUNIT A"/>
    <property type="match status" value="1"/>
</dbReference>
<organism evidence="7 8">
    <name type="scientific">Conidiobolus coronatus (strain ATCC 28846 / CBS 209.66 / NRRL 28638)</name>
    <name type="common">Delacroixia coronata</name>
    <dbReference type="NCBI Taxonomy" id="796925"/>
    <lineage>
        <taxon>Eukaryota</taxon>
        <taxon>Fungi</taxon>
        <taxon>Fungi incertae sedis</taxon>
        <taxon>Zoopagomycota</taxon>
        <taxon>Entomophthoromycotina</taxon>
        <taxon>Entomophthoromycetes</taxon>
        <taxon>Entomophthorales</taxon>
        <taxon>Ancylistaceae</taxon>
        <taxon>Conidiobolus</taxon>
    </lineage>
</organism>
<keyword evidence="4" id="KW-0539">Nucleus</keyword>
<keyword evidence="3" id="KW-0234">DNA repair</keyword>